<accession>A0A1L3FAX9</accession>
<dbReference type="AlphaFoldDB" id="A0A1L3FAX9"/>
<evidence type="ECO:0000313" key="2">
    <source>
        <dbReference type="EMBL" id="APG10455.1"/>
    </source>
</evidence>
<keyword evidence="1" id="KW-0732">Signal</keyword>
<evidence type="ECO:0000256" key="1">
    <source>
        <dbReference type="SAM" id="SignalP"/>
    </source>
</evidence>
<dbReference type="Proteomes" id="UP000181962">
    <property type="component" value="Chromosome"/>
</dbReference>
<organism evidence="2 3">
    <name type="scientific">Bradyrhizobium japonicum</name>
    <dbReference type="NCBI Taxonomy" id="375"/>
    <lineage>
        <taxon>Bacteria</taxon>
        <taxon>Pseudomonadati</taxon>
        <taxon>Pseudomonadota</taxon>
        <taxon>Alphaproteobacteria</taxon>
        <taxon>Hyphomicrobiales</taxon>
        <taxon>Nitrobacteraceae</taxon>
        <taxon>Bradyrhizobium</taxon>
    </lineage>
</organism>
<evidence type="ECO:0000313" key="3">
    <source>
        <dbReference type="Proteomes" id="UP000181962"/>
    </source>
</evidence>
<protein>
    <submittedName>
        <fullName evidence="2">Uncharacterized protein</fullName>
    </submittedName>
</protein>
<sequence length="109" mass="11400">MRVLAVVALLLLPTNPLRAGATIVGAGSQSCSAWTNRTKNAVVKGAFESWVVGFISGLNVSGDREIVGGGDFTAIVAWMDQRCRSRPTDQIGIAALDLAMELAGNAAKR</sequence>
<gene>
    <name evidence="2" type="ORF">BKD09_19175</name>
</gene>
<name>A0A1L3FAX9_BRAJP</name>
<feature type="signal peptide" evidence="1">
    <location>
        <begin position="1"/>
        <end position="19"/>
    </location>
</feature>
<reference evidence="2 3" key="1">
    <citation type="submission" date="2016-11" db="EMBL/GenBank/DDBJ databases">
        <title>Complete Genome Sequence of Bradyrhizobium sp. strain J5, an isolated from soybean nodule in Hokkaido.</title>
        <authorList>
            <person name="Kanehara K."/>
        </authorList>
    </citation>
    <scope>NUCLEOTIDE SEQUENCE [LARGE SCALE GENOMIC DNA]</scope>
    <source>
        <strain evidence="2 3">J5</strain>
    </source>
</reference>
<dbReference type="PROSITE" id="PS51257">
    <property type="entry name" value="PROKAR_LIPOPROTEIN"/>
    <property type="match status" value="1"/>
</dbReference>
<proteinExistence type="predicted"/>
<dbReference type="EMBL" id="CP017637">
    <property type="protein sequence ID" value="APG10455.1"/>
    <property type="molecule type" value="Genomic_DNA"/>
</dbReference>
<feature type="chain" id="PRO_5012114546" evidence="1">
    <location>
        <begin position="20"/>
        <end position="109"/>
    </location>
</feature>